<reference evidence="1 2" key="1">
    <citation type="submission" date="2021-07" db="EMBL/GenBank/DDBJ databases">
        <title>Paraburkholderia edwinii protects Aspergillus sp. from phenazines by acting as a toxin sponge.</title>
        <authorList>
            <person name="Dahlstrom K.M."/>
            <person name="Newman D.K."/>
        </authorList>
    </citation>
    <scope>NUCLEOTIDE SEQUENCE [LARGE SCALE GENOMIC DNA]</scope>
    <source>
        <strain evidence="1 2">Pe01</strain>
    </source>
</reference>
<dbReference type="Gene3D" id="3.30.429.10">
    <property type="entry name" value="Macrophage Migration Inhibitory Factor"/>
    <property type="match status" value="1"/>
</dbReference>
<accession>A0ABX8ULD0</accession>
<dbReference type="EMBL" id="CP080095">
    <property type="protein sequence ID" value="QYD68090.1"/>
    <property type="molecule type" value="Genomic_DNA"/>
</dbReference>
<sequence>MPLVRISLQKGRTPAQLREIADTIHQALVDTYNVPPDDRFQIIEQREPAEIIYDAHYLGIERTDGLVFIHIVAGRWRDTETKQALYRTLAARLSANVGIRPEDVQVVLSPNDRDDWSFGNGLASYVKEA</sequence>
<dbReference type="PANTHER" id="PTHR38460">
    <property type="entry name" value="TAUTOMERASE YOLI-RELATED"/>
    <property type="match status" value="1"/>
</dbReference>
<dbReference type="Pfam" id="PF14552">
    <property type="entry name" value="Tautomerase_2"/>
    <property type="match status" value="1"/>
</dbReference>
<dbReference type="PANTHER" id="PTHR38460:SF1">
    <property type="entry name" value="TAUTOMERASE YOLI-RELATED"/>
    <property type="match status" value="1"/>
</dbReference>
<proteinExistence type="predicted"/>
<evidence type="ECO:0000313" key="1">
    <source>
        <dbReference type="EMBL" id="QYD68090.1"/>
    </source>
</evidence>
<organism evidence="1 2">
    <name type="scientific">Paraburkholderia edwinii</name>
    <dbReference type="NCBI Taxonomy" id="2861782"/>
    <lineage>
        <taxon>Bacteria</taxon>
        <taxon>Pseudomonadati</taxon>
        <taxon>Pseudomonadota</taxon>
        <taxon>Betaproteobacteria</taxon>
        <taxon>Burkholderiales</taxon>
        <taxon>Burkholderiaceae</taxon>
        <taxon>Paraburkholderia</taxon>
    </lineage>
</organism>
<protein>
    <submittedName>
        <fullName evidence="1">Tautomerase family protein</fullName>
    </submittedName>
</protein>
<keyword evidence="2" id="KW-1185">Reference proteome</keyword>
<dbReference type="InterPro" id="IPR037479">
    <property type="entry name" value="Tauto_MSAD"/>
</dbReference>
<dbReference type="RefSeq" id="WP_219797483.1">
    <property type="nucleotide sequence ID" value="NZ_CP080095.1"/>
</dbReference>
<name>A0ABX8ULD0_9BURK</name>
<dbReference type="InterPro" id="IPR014347">
    <property type="entry name" value="Tautomerase/MIF_sf"/>
</dbReference>
<dbReference type="Proteomes" id="UP000826462">
    <property type="component" value="Chromosome 1"/>
</dbReference>
<gene>
    <name evidence="1" type="ORF">KZJ38_17660</name>
</gene>
<evidence type="ECO:0000313" key="2">
    <source>
        <dbReference type="Proteomes" id="UP000826462"/>
    </source>
</evidence>
<dbReference type="SUPFAM" id="SSF55331">
    <property type="entry name" value="Tautomerase/MIF"/>
    <property type="match status" value="1"/>
</dbReference>